<reference evidence="1 2" key="1">
    <citation type="journal article" date="2022" name="DNA Res.">
        <title>Chromosomal-level genome assembly of the orchid tree Bauhinia variegata (Leguminosae; Cercidoideae) supports the allotetraploid origin hypothesis of Bauhinia.</title>
        <authorList>
            <person name="Zhong Y."/>
            <person name="Chen Y."/>
            <person name="Zheng D."/>
            <person name="Pang J."/>
            <person name="Liu Y."/>
            <person name="Luo S."/>
            <person name="Meng S."/>
            <person name="Qian L."/>
            <person name="Wei D."/>
            <person name="Dai S."/>
            <person name="Zhou R."/>
        </authorList>
    </citation>
    <scope>NUCLEOTIDE SEQUENCE [LARGE SCALE GENOMIC DNA]</scope>
    <source>
        <strain evidence="1">BV-YZ2020</strain>
    </source>
</reference>
<gene>
    <name evidence="1" type="ORF">L6164_019677</name>
</gene>
<name>A0ACB9MXB7_BAUVA</name>
<protein>
    <submittedName>
        <fullName evidence="1">Uncharacterized protein</fullName>
    </submittedName>
</protein>
<evidence type="ECO:0000313" key="2">
    <source>
        <dbReference type="Proteomes" id="UP000828941"/>
    </source>
</evidence>
<comment type="caution">
    <text evidence="1">The sequence shown here is derived from an EMBL/GenBank/DDBJ whole genome shotgun (WGS) entry which is preliminary data.</text>
</comment>
<sequence>MELHSKDLLGLVCVILLLPAALCTTSQGYFTSSRATYYGAPYDYGTSSGACGYGDYGRKVNDGKVTAVSSKLWRNGAGCGACYQVKCKMAQYCDVDGVIVMATDNGEGDRTDFIMSGRGFSELGRDQDTSAKLFKYGTVDVQYKRVPCKYASNIIVKIKEQSSNPYYLAIVLLNVGGDKDVTAIDLWQKDSKAWMPMRRVYGAVFDFSNPPSGQIKLRFNVNGNMELAKSPIPSNWKPGASYDTKIQFY</sequence>
<dbReference type="Proteomes" id="UP000828941">
    <property type="component" value="Chromosome 8"/>
</dbReference>
<accession>A0ACB9MXB7</accession>
<dbReference type="EMBL" id="CM039433">
    <property type="protein sequence ID" value="KAI4327185.1"/>
    <property type="molecule type" value="Genomic_DNA"/>
</dbReference>
<keyword evidence="2" id="KW-1185">Reference proteome</keyword>
<evidence type="ECO:0000313" key="1">
    <source>
        <dbReference type="EMBL" id="KAI4327185.1"/>
    </source>
</evidence>
<proteinExistence type="predicted"/>
<organism evidence="1 2">
    <name type="scientific">Bauhinia variegata</name>
    <name type="common">Purple orchid tree</name>
    <name type="synonym">Phanera variegata</name>
    <dbReference type="NCBI Taxonomy" id="167791"/>
    <lineage>
        <taxon>Eukaryota</taxon>
        <taxon>Viridiplantae</taxon>
        <taxon>Streptophyta</taxon>
        <taxon>Embryophyta</taxon>
        <taxon>Tracheophyta</taxon>
        <taxon>Spermatophyta</taxon>
        <taxon>Magnoliopsida</taxon>
        <taxon>eudicotyledons</taxon>
        <taxon>Gunneridae</taxon>
        <taxon>Pentapetalae</taxon>
        <taxon>rosids</taxon>
        <taxon>fabids</taxon>
        <taxon>Fabales</taxon>
        <taxon>Fabaceae</taxon>
        <taxon>Cercidoideae</taxon>
        <taxon>Cercideae</taxon>
        <taxon>Bauhiniinae</taxon>
        <taxon>Bauhinia</taxon>
    </lineage>
</organism>